<sequence length="191" mass="22417">MEKIFYKILKLKPATLAILLLLVPFLSMTITAIITIILLFTDFEFIFPLFTISITIDVLIYLIWTWAIVYYVEEKEIVDKLYFKISYWIFFSYCIVQFTLNLELDITHKPVLLDNSIWTILGIIAGLYTLIVFASYIYLSYFVSKKLTLLLKNERIPNFLYFAGAWCFPVGIPFLQGKLLKEKTIFDIISK</sequence>
<feature type="transmembrane region" description="Helical" evidence="1">
    <location>
        <begin position="46"/>
        <end position="69"/>
    </location>
</feature>
<gene>
    <name evidence="2" type="ORF">KHA90_09330</name>
</gene>
<feature type="transmembrane region" description="Helical" evidence="1">
    <location>
        <begin position="120"/>
        <end position="139"/>
    </location>
</feature>
<evidence type="ECO:0000256" key="1">
    <source>
        <dbReference type="SAM" id="Phobius"/>
    </source>
</evidence>
<keyword evidence="1" id="KW-1133">Transmembrane helix</keyword>
<evidence type="ECO:0000313" key="3">
    <source>
        <dbReference type="Proteomes" id="UP000722625"/>
    </source>
</evidence>
<reference evidence="2 3" key="1">
    <citation type="journal article" date="2018" name="Int. J. Syst. Evol. Microbiol.">
        <title>Flavobacterium chryseum sp. nov. and Flavobacterium psychroterrae sp. nov., novel environmental bacteria isolated from Antarctica.</title>
        <authorList>
            <person name="Kralova S."/>
            <person name="Svec P."/>
            <person name="Busse H.J."/>
            <person name="Stankova E."/>
            <person name="Vaczi P."/>
            <person name="Sedlacek I."/>
        </authorList>
    </citation>
    <scope>NUCLEOTIDE SEQUENCE [LARGE SCALE GENOMIC DNA]</scope>
    <source>
        <strain evidence="2 3">CCM 8827</strain>
    </source>
</reference>
<feature type="transmembrane region" description="Helical" evidence="1">
    <location>
        <begin position="16"/>
        <end position="40"/>
    </location>
</feature>
<evidence type="ECO:0000313" key="2">
    <source>
        <dbReference type="EMBL" id="MBS7231226.1"/>
    </source>
</evidence>
<keyword evidence="1" id="KW-0812">Transmembrane</keyword>
<dbReference type="EMBL" id="JAGYVZ010000007">
    <property type="protein sequence ID" value="MBS7231226.1"/>
    <property type="molecule type" value="Genomic_DNA"/>
</dbReference>
<protein>
    <submittedName>
        <fullName evidence="2">Uncharacterized protein</fullName>
    </submittedName>
</protein>
<keyword evidence="1" id="KW-0472">Membrane</keyword>
<name>A0ABS5PAS8_9FLAO</name>
<comment type="caution">
    <text evidence="2">The sequence shown here is derived from an EMBL/GenBank/DDBJ whole genome shotgun (WGS) entry which is preliminary data.</text>
</comment>
<feature type="transmembrane region" description="Helical" evidence="1">
    <location>
        <begin position="81"/>
        <end position="100"/>
    </location>
</feature>
<dbReference type="Proteomes" id="UP000722625">
    <property type="component" value="Unassembled WGS sequence"/>
</dbReference>
<keyword evidence="3" id="KW-1185">Reference proteome</keyword>
<dbReference type="RefSeq" id="WP_213298334.1">
    <property type="nucleotide sequence ID" value="NZ_JAGYVZ010000007.1"/>
</dbReference>
<accession>A0ABS5PAS8</accession>
<organism evidence="2 3">
    <name type="scientific">Flavobacterium psychroterrae</name>
    <dbReference type="NCBI Taxonomy" id="2133767"/>
    <lineage>
        <taxon>Bacteria</taxon>
        <taxon>Pseudomonadati</taxon>
        <taxon>Bacteroidota</taxon>
        <taxon>Flavobacteriia</taxon>
        <taxon>Flavobacteriales</taxon>
        <taxon>Flavobacteriaceae</taxon>
        <taxon>Flavobacterium</taxon>
    </lineage>
</organism>
<feature type="transmembrane region" description="Helical" evidence="1">
    <location>
        <begin position="159"/>
        <end position="176"/>
    </location>
</feature>
<proteinExistence type="predicted"/>